<evidence type="ECO:0000256" key="2">
    <source>
        <dbReference type="ARBA" id="ARBA00022692"/>
    </source>
</evidence>
<dbReference type="GO" id="GO:0046873">
    <property type="term" value="F:metal ion transmembrane transporter activity"/>
    <property type="evidence" value="ECO:0007669"/>
    <property type="project" value="InterPro"/>
</dbReference>
<protein>
    <submittedName>
        <fullName evidence="6">Uncharacterized protein</fullName>
    </submittedName>
</protein>
<keyword evidence="7" id="KW-1185">Reference proteome</keyword>
<dbReference type="SUPFAM" id="SSF144083">
    <property type="entry name" value="Magnesium transport protein CorA, transmembrane region"/>
    <property type="match status" value="1"/>
</dbReference>
<dbReference type="InterPro" id="IPR045863">
    <property type="entry name" value="CorA_TM1_TM2"/>
</dbReference>
<dbReference type="AlphaFoldDB" id="A0AA39UDU9"/>
<dbReference type="InterPro" id="IPR002523">
    <property type="entry name" value="MgTranspt_CorA/ZnTranspt_ZntB"/>
</dbReference>
<keyword evidence="4 5" id="KW-0472">Membrane</keyword>
<comment type="subcellular location">
    <subcellularLocation>
        <location evidence="1">Membrane</location>
        <topology evidence="1">Multi-pass membrane protein</topology>
    </subcellularLocation>
</comment>
<keyword evidence="3 5" id="KW-1133">Transmembrane helix</keyword>
<evidence type="ECO:0000256" key="5">
    <source>
        <dbReference type="SAM" id="Phobius"/>
    </source>
</evidence>
<evidence type="ECO:0000256" key="3">
    <source>
        <dbReference type="ARBA" id="ARBA00022989"/>
    </source>
</evidence>
<gene>
    <name evidence="6" type="ORF">JMJ35_001910</name>
</gene>
<keyword evidence="2 5" id="KW-0812">Transmembrane</keyword>
<sequence>MKTHVTDNSMPDLFLVDAPLSLQKKYNTFPRRMRPSLRLLYAVNRGGLILPQLLEESNYEDGPYSIFEALKTVFSHGWQCSILSNSSPFPAPPLCYMLSNSLWQTNLQYLTREIQRISFEEIRNPDPKINEMLHDLREDLVSYLISGLSETTENVLETIIDFWNEYRENYGVMQDAMRRTPVSSHHNTLESAAKLEKLLMETSQLLMSSISVQDARMSIEQSQLSNQQALRATQLTILASTCVPLSFVTGVFGMNLKQLNESGLSIWVFFVGIVIATIVTAVIFLALQVHSK</sequence>
<dbReference type="Proteomes" id="UP001166286">
    <property type="component" value="Unassembled WGS sequence"/>
</dbReference>
<comment type="caution">
    <text evidence="6">The sequence shown here is derived from an EMBL/GenBank/DDBJ whole genome shotgun (WGS) entry which is preliminary data.</text>
</comment>
<feature type="transmembrane region" description="Helical" evidence="5">
    <location>
        <begin position="266"/>
        <end position="287"/>
    </location>
</feature>
<name>A0AA39UDU9_9LECA</name>
<proteinExistence type="predicted"/>
<evidence type="ECO:0000256" key="1">
    <source>
        <dbReference type="ARBA" id="ARBA00004141"/>
    </source>
</evidence>
<evidence type="ECO:0000313" key="7">
    <source>
        <dbReference type="Proteomes" id="UP001166286"/>
    </source>
</evidence>
<organism evidence="6 7">
    <name type="scientific">Cladonia borealis</name>
    <dbReference type="NCBI Taxonomy" id="184061"/>
    <lineage>
        <taxon>Eukaryota</taxon>
        <taxon>Fungi</taxon>
        <taxon>Dikarya</taxon>
        <taxon>Ascomycota</taxon>
        <taxon>Pezizomycotina</taxon>
        <taxon>Lecanoromycetes</taxon>
        <taxon>OSLEUM clade</taxon>
        <taxon>Lecanoromycetidae</taxon>
        <taxon>Lecanorales</taxon>
        <taxon>Lecanorineae</taxon>
        <taxon>Cladoniaceae</taxon>
        <taxon>Cladonia</taxon>
    </lineage>
</organism>
<dbReference type="Pfam" id="PF01544">
    <property type="entry name" value="CorA"/>
    <property type="match status" value="1"/>
</dbReference>
<reference evidence="6" key="1">
    <citation type="submission" date="2023-03" db="EMBL/GenBank/DDBJ databases">
        <title>Complete genome of Cladonia borealis.</title>
        <authorList>
            <person name="Park H."/>
        </authorList>
    </citation>
    <scope>NUCLEOTIDE SEQUENCE</scope>
    <source>
        <strain evidence="6">ANT050790</strain>
    </source>
</reference>
<evidence type="ECO:0000313" key="6">
    <source>
        <dbReference type="EMBL" id="KAK0515876.1"/>
    </source>
</evidence>
<dbReference type="GO" id="GO:0016020">
    <property type="term" value="C:membrane"/>
    <property type="evidence" value="ECO:0007669"/>
    <property type="project" value="UniProtKB-SubCell"/>
</dbReference>
<dbReference type="EMBL" id="JAFEKC020000003">
    <property type="protein sequence ID" value="KAK0515876.1"/>
    <property type="molecule type" value="Genomic_DNA"/>
</dbReference>
<dbReference type="Gene3D" id="1.20.58.340">
    <property type="entry name" value="Magnesium transport protein CorA, transmembrane region"/>
    <property type="match status" value="1"/>
</dbReference>
<evidence type="ECO:0000256" key="4">
    <source>
        <dbReference type="ARBA" id="ARBA00023136"/>
    </source>
</evidence>
<accession>A0AA39UDU9</accession>
<feature type="transmembrane region" description="Helical" evidence="5">
    <location>
        <begin position="235"/>
        <end position="254"/>
    </location>
</feature>